<evidence type="ECO:0000256" key="3">
    <source>
        <dbReference type="ARBA" id="ARBA00012328"/>
    </source>
</evidence>
<protein>
    <recommendedName>
        <fullName evidence="3">16S rRNA (uracil(1498)-N(3))-methyltransferase</fullName>
        <ecNumber evidence="3">2.1.1.193</ecNumber>
    </recommendedName>
</protein>
<dbReference type="PIRSF" id="PIRSF015601">
    <property type="entry name" value="MTase_slr0722"/>
    <property type="match status" value="1"/>
</dbReference>
<proteinExistence type="inferred from homology"/>
<comment type="function">
    <text evidence="9">Specifically methylates the N3 position of the uracil ring of uridine 1498 (m3U1498) in 16S rRNA. Acts on the fully assembled 30S ribosomal subunit.</text>
</comment>
<gene>
    <name evidence="12" type="ORF">ENJ42_05585</name>
</gene>
<comment type="subcellular location">
    <subcellularLocation>
        <location evidence="1">Cytoplasm</location>
    </subcellularLocation>
</comment>
<evidence type="ECO:0000256" key="10">
    <source>
        <dbReference type="ARBA" id="ARBA00047944"/>
    </source>
</evidence>
<dbReference type="Gene3D" id="2.40.240.20">
    <property type="entry name" value="Hypothetical PUA domain-like, domain 1"/>
    <property type="match status" value="1"/>
</dbReference>
<name>A0A7C5LV95_9PROT</name>
<dbReference type="InterPro" id="IPR046886">
    <property type="entry name" value="RsmE_MTase_dom"/>
</dbReference>
<keyword evidence="8" id="KW-0949">S-adenosyl-L-methionine</keyword>
<evidence type="ECO:0000256" key="6">
    <source>
        <dbReference type="ARBA" id="ARBA00022603"/>
    </source>
</evidence>
<evidence type="ECO:0000256" key="7">
    <source>
        <dbReference type="ARBA" id="ARBA00022679"/>
    </source>
</evidence>
<reference evidence="12" key="1">
    <citation type="journal article" date="2020" name="mSystems">
        <title>Genome- and Community-Level Interaction Insights into Carbon Utilization and Element Cycling Functions of Hydrothermarchaeota in Hydrothermal Sediment.</title>
        <authorList>
            <person name="Zhou Z."/>
            <person name="Liu Y."/>
            <person name="Xu W."/>
            <person name="Pan J."/>
            <person name="Luo Z.H."/>
            <person name="Li M."/>
        </authorList>
    </citation>
    <scope>NUCLEOTIDE SEQUENCE [LARGE SCALE GENOMIC DNA]</scope>
    <source>
        <strain evidence="12">HyVt-485</strain>
    </source>
</reference>
<dbReference type="PANTHER" id="PTHR30027">
    <property type="entry name" value="RIBOSOMAL RNA SMALL SUBUNIT METHYLTRANSFERASE E"/>
    <property type="match status" value="1"/>
</dbReference>
<keyword evidence="7 12" id="KW-0808">Transferase</keyword>
<keyword evidence="4" id="KW-0963">Cytoplasm</keyword>
<accession>A0A7C5LV95</accession>
<evidence type="ECO:0000259" key="11">
    <source>
        <dbReference type="Pfam" id="PF04452"/>
    </source>
</evidence>
<dbReference type="SUPFAM" id="SSF75217">
    <property type="entry name" value="alpha/beta knot"/>
    <property type="match status" value="1"/>
</dbReference>
<dbReference type="Pfam" id="PF04452">
    <property type="entry name" value="Methyltrans_RNA"/>
    <property type="match status" value="1"/>
</dbReference>
<comment type="caution">
    <text evidence="12">The sequence shown here is derived from an EMBL/GenBank/DDBJ whole genome shotgun (WGS) entry which is preliminary data.</text>
</comment>
<dbReference type="GO" id="GO:0005737">
    <property type="term" value="C:cytoplasm"/>
    <property type="evidence" value="ECO:0007669"/>
    <property type="project" value="UniProtKB-SubCell"/>
</dbReference>
<organism evidence="12">
    <name type="scientific">Hellea balneolensis</name>
    <dbReference type="NCBI Taxonomy" id="287478"/>
    <lineage>
        <taxon>Bacteria</taxon>
        <taxon>Pseudomonadati</taxon>
        <taxon>Pseudomonadota</taxon>
        <taxon>Alphaproteobacteria</taxon>
        <taxon>Maricaulales</taxon>
        <taxon>Robiginitomaculaceae</taxon>
        <taxon>Hellea</taxon>
    </lineage>
</organism>
<evidence type="ECO:0000313" key="12">
    <source>
        <dbReference type="EMBL" id="HHL43070.1"/>
    </source>
</evidence>
<feature type="domain" description="Ribosomal RNA small subunit methyltransferase E methyltransferase" evidence="11">
    <location>
        <begin position="36"/>
        <end position="200"/>
    </location>
</feature>
<dbReference type="Proteomes" id="UP000885830">
    <property type="component" value="Unassembled WGS sequence"/>
</dbReference>
<sequence>LFNGRDGEWLAEITSLEKRHLVLRVQKRLRVHTVPPDIWLLFAPIKKHRNVFIVEKATELGATLIQPVITARTGTLNTNTFMDKMKPHIIHAAEQTERVDVPQVRDPRALTALLESWDKNRTLVFADEGIVLDGSGQSKPITEILRNITPPCAILIGPEGGFTNEERTFLRTLTFVTTIQLGPRILRADTAATVSLALWQAVSGDWSSG</sequence>
<evidence type="ECO:0000256" key="4">
    <source>
        <dbReference type="ARBA" id="ARBA00022490"/>
    </source>
</evidence>
<dbReference type="CDD" id="cd18084">
    <property type="entry name" value="RsmE-like"/>
    <property type="match status" value="1"/>
</dbReference>
<dbReference type="AlphaFoldDB" id="A0A7C5LV95"/>
<dbReference type="InterPro" id="IPR029026">
    <property type="entry name" value="tRNA_m1G_MTases_N"/>
</dbReference>
<dbReference type="InterPro" id="IPR006700">
    <property type="entry name" value="RsmE"/>
</dbReference>
<dbReference type="PANTHER" id="PTHR30027:SF3">
    <property type="entry name" value="16S RRNA (URACIL(1498)-N(3))-METHYLTRANSFERASE"/>
    <property type="match status" value="1"/>
</dbReference>
<feature type="non-terminal residue" evidence="12">
    <location>
        <position position="1"/>
    </location>
</feature>
<dbReference type="GO" id="GO:0070042">
    <property type="term" value="F:rRNA (uridine-N3-)-methyltransferase activity"/>
    <property type="evidence" value="ECO:0007669"/>
    <property type="project" value="TreeGrafter"/>
</dbReference>
<evidence type="ECO:0000256" key="1">
    <source>
        <dbReference type="ARBA" id="ARBA00004496"/>
    </source>
</evidence>
<dbReference type="InterPro" id="IPR029028">
    <property type="entry name" value="Alpha/beta_knot_MTases"/>
</dbReference>
<evidence type="ECO:0000256" key="5">
    <source>
        <dbReference type="ARBA" id="ARBA00022552"/>
    </source>
</evidence>
<keyword evidence="5" id="KW-0698">rRNA processing</keyword>
<dbReference type="NCBIfam" id="TIGR00046">
    <property type="entry name" value="RsmE family RNA methyltransferase"/>
    <property type="match status" value="1"/>
</dbReference>
<comment type="similarity">
    <text evidence="2">Belongs to the RNA methyltransferase RsmE family.</text>
</comment>
<evidence type="ECO:0000256" key="2">
    <source>
        <dbReference type="ARBA" id="ARBA00005528"/>
    </source>
</evidence>
<dbReference type="EMBL" id="DRMJ01000284">
    <property type="protein sequence ID" value="HHL43070.1"/>
    <property type="molecule type" value="Genomic_DNA"/>
</dbReference>
<dbReference type="GO" id="GO:0070475">
    <property type="term" value="P:rRNA base methylation"/>
    <property type="evidence" value="ECO:0007669"/>
    <property type="project" value="TreeGrafter"/>
</dbReference>
<dbReference type="EC" id="2.1.1.193" evidence="3"/>
<dbReference type="NCBIfam" id="NF008696">
    <property type="entry name" value="PRK11713.3-5"/>
    <property type="match status" value="1"/>
</dbReference>
<keyword evidence="6 12" id="KW-0489">Methyltransferase</keyword>
<dbReference type="Gene3D" id="3.40.1280.10">
    <property type="match status" value="1"/>
</dbReference>
<comment type="catalytic activity">
    <reaction evidence="10">
        <text>uridine(1498) in 16S rRNA + S-adenosyl-L-methionine = N(3)-methyluridine(1498) in 16S rRNA + S-adenosyl-L-homocysteine + H(+)</text>
        <dbReference type="Rhea" id="RHEA:42920"/>
        <dbReference type="Rhea" id="RHEA-COMP:10283"/>
        <dbReference type="Rhea" id="RHEA-COMP:10284"/>
        <dbReference type="ChEBI" id="CHEBI:15378"/>
        <dbReference type="ChEBI" id="CHEBI:57856"/>
        <dbReference type="ChEBI" id="CHEBI:59789"/>
        <dbReference type="ChEBI" id="CHEBI:65315"/>
        <dbReference type="ChEBI" id="CHEBI:74502"/>
        <dbReference type="EC" id="2.1.1.193"/>
    </reaction>
</comment>
<evidence type="ECO:0000256" key="8">
    <source>
        <dbReference type="ARBA" id="ARBA00022691"/>
    </source>
</evidence>
<evidence type="ECO:0000256" key="9">
    <source>
        <dbReference type="ARBA" id="ARBA00025699"/>
    </source>
</evidence>